<feature type="transmembrane region" description="Helical" evidence="1">
    <location>
        <begin position="428"/>
        <end position="450"/>
    </location>
</feature>
<feature type="transmembrane region" description="Helical" evidence="1">
    <location>
        <begin position="1055"/>
        <end position="1077"/>
    </location>
</feature>
<dbReference type="EMBL" id="SORZ01000002">
    <property type="protein sequence ID" value="TPW34099.1"/>
    <property type="molecule type" value="Genomic_DNA"/>
</dbReference>
<feature type="transmembrane region" description="Helical" evidence="1">
    <location>
        <begin position="456"/>
        <end position="478"/>
    </location>
</feature>
<dbReference type="InterPro" id="IPR027463">
    <property type="entry name" value="AcrB_DN_DC_subdom"/>
</dbReference>
<protein>
    <submittedName>
        <fullName evidence="2">Efflux RND transporter permease subunit</fullName>
    </submittedName>
</protein>
<keyword evidence="1" id="KW-0812">Transmembrane</keyword>
<feature type="transmembrane region" description="Helical" evidence="1">
    <location>
        <begin position="1023"/>
        <end position="1043"/>
    </location>
</feature>
<feature type="transmembrane region" description="Helical" evidence="1">
    <location>
        <begin position="926"/>
        <end position="945"/>
    </location>
</feature>
<dbReference type="Pfam" id="PF00873">
    <property type="entry name" value="ACR_tran"/>
    <property type="match status" value="1"/>
</dbReference>
<dbReference type="GO" id="GO:0042910">
    <property type="term" value="F:xenobiotic transmembrane transporter activity"/>
    <property type="evidence" value="ECO:0007669"/>
    <property type="project" value="TreeGrafter"/>
</dbReference>
<keyword evidence="1" id="KW-0472">Membrane</keyword>
<feature type="transmembrane region" description="Helical" evidence="1">
    <location>
        <begin position="976"/>
        <end position="1002"/>
    </location>
</feature>
<reference evidence="2 3" key="1">
    <citation type="submission" date="2019-03" db="EMBL/GenBank/DDBJ databases">
        <title>The complete genome sequence of Neokomagataea sp. Jb2 NBRC113641.</title>
        <authorList>
            <person name="Chua K.-O."/>
            <person name="Chan K.-G."/>
            <person name="See-Too W.-S."/>
        </authorList>
    </citation>
    <scope>NUCLEOTIDE SEQUENCE [LARGE SCALE GENOMIC DNA]</scope>
    <source>
        <strain evidence="2 3">Jb2</strain>
    </source>
</reference>
<gene>
    <name evidence="2" type="ORF">E3202_06065</name>
</gene>
<feature type="transmembrane region" description="Helical" evidence="1">
    <location>
        <begin position="952"/>
        <end position="970"/>
    </location>
</feature>
<dbReference type="SUPFAM" id="SSF82866">
    <property type="entry name" value="Multidrug efflux transporter AcrB transmembrane domain"/>
    <property type="match status" value="2"/>
</dbReference>
<sequence>MNAIVVTALRRPLTFVVLSLLIVMLGVMAIFKTPTDVFPNIRTPVVAVVWTYGGMLPEEFAGRIIYNYELGVTSTVEGIEHMDSNSYFGRGIVTIYFQPGTDIGEAEAEVTAISQTVLQQMPPHIPAPMIMRLEASSVPVISLQMTSDRQTPSDLYKLAMIRARPLLVTVPGAVVPHPYGGMDSFVMITLNDKQLRAHHLSAMDVQNALHDQNLVLPAGDQKINALDWMVQTNATPKTLKAIGNIPVKRVGNAIIYVHDVADVYRGGHPQTNLVLVKGRQGVELVIMKSGDASTLDVVAGVKKMLPRLRAVLPPDVHVSILSDASIFVKDAIHDVVREMVTASLLTGLVVLLFLGSWRSTIIIATSIPLAILCAIIALGWSGQSINVMTLGGLALAVGILVDDATVMIENIDTHLEHGKDLETAIIDAANQIVIATFVSTTCICIVWLPLFELGGVAGYLFRPMAMAIIFAMIASFILSRTLVPTMAKYLLSAHATPAHGDGHFHPAQHAQLHPGQTPAEATVAPKSAHSLTGLAGLRERFLKGCSAFQKGFEAKFNSFRDAYSRLLERCVQGRRRFITVFLILSVASLGLYAFAGRDFFPEVKSGMLQMHLRAPLGTRIEVAGRTAALVADRISYDLPGQVKEIVSNCGLPEGPHNQAFIPTPTIGTQDCDLTITLKNDETKVWDDRALLRKDLSAQFPGTVFTFQPADLTEKILTFGSPSPIDIQINGPDIRANYAYAKAIVGKLRHIPGAADVVIQQTMKTPTLMIRGNRTFSLATGLSEGDLANNQLMTLSGSITVDPQYWLDPANNVTFPLNTYVSQDQLTHLNDLLTIPVDKGDGDPTGKDMQLLGSISRVTPTGTPGEVSHVNSMPEVDVYVSAEGRDLGGVLSDVRRVIAQTANILPSTSAVEIHGAAVTMYSAYGQLLAGLAVSIVLIYLLIVVNFQSWLDPFVIITALPGALAGIAWALFLSGTRLSVPALTGAIMCMGTATANSILVVSYARERLELHGHALRAAVEAGTGRIRAVLMTALAMVVGMIPMAFSNSTNAPLGKAVIGGLLVATVSTLLFVPCVYALLHHDEKKDAASRPASSIRKESV</sequence>
<dbReference type="GO" id="GO:0005886">
    <property type="term" value="C:plasma membrane"/>
    <property type="evidence" value="ECO:0007669"/>
    <property type="project" value="TreeGrafter"/>
</dbReference>
<dbReference type="InterPro" id="IPR001036">
    <property type="entry name" value="Acrflvin-R"/>
</dbReference>
<evidence type="ECO:0000313" key="2">
    <source>
        <dbReference type="EMBL" id="TPW34099.1"/>
    </source>
</evidence>
<keyword evidence="3" id="KW-1185">Reference proteome</keyword>
<keyword evidence="1" id="KW-1133">Transmembrane helix</keyword>
<feature type="transmembrane region" description="Helical" evidence="1">
    <location>
        <begin position="335"/>
        <end position="354"/>
    </location>
</feature>
<dbReference type="Proteomes" id="UP000315037">
    <property type="component" value="Unassembled WGS sequence"/>
</dbReference>
<evidence type="ECO:0000256" key="1">
    <source>
        <dbReference type="SAM" id="Phobius"/>
    </source>
</evidence>
<dbReference type="AlphaFoldDB" id="A0A506UL86"/>
<dbReference type="Gene3D" id="3.30.2090.10">
    <property type="entry name" value="Multidrug efflux transporter AcrB TolC docking domain, DN and DC subdomains"/>
    <property type="match status" value="2"/>
</dbReference>
<dbReference type="RefSeq" id="WP_165600765.1">
    <property type="nucleotide sequence ID" value="NZ_SORZ01000002.1"/>
</dbReference>
<name>A0A506UL86_9PROT</name>
<dbReference type="SUPFAM" id="SSF82693">
    <property type="entry name" value="Multidrug efflux transporter AcrB pore domain, PN1, PN2, PC1 and PC2 subdomains"/>
    <property type="match status" value="2"/>
</dbReference>
<dbReference type="Gene3D" id="3.30.70.1440">
    <property type="entry name" value="Multidrug efflux transporter AcrB pore domain"/>
    <property type="match status" value="1"/>
</dbReference>
<feature type="transmembrane region" description="Helical" evidence="1">
    <location>
        <begin position="387"/>
        <end position="408"/>
    </location>
</feature>
<proteinExistence type="predicted"/>
<feature type="transmembrane region" description="Helical" evidence="1">
    <location>
        <begin position="12"/>
        <end position="31"/>
    </location>
</feature>
<dbReference type="Gene3D" id="1.20.1640.10">
    <property type="entry name" value="Multidrug efflux transporter AcrB transmembrane domain"/>
    <property type="match status" value="2"/>
</dbReference>
<dbReference type="SUPFAM" id="SSF82714">
    <property type="entry name" value="Multidrug efflux transporter AcrB TolC docking domain, DN and DC subdomains"/>
    <property type="match status" value="1"/>
</dbReference>
<comment type="caution">
    <text evidence="2">The sequence shown here is derived from an EMBL/GenBank/DDBJ whole genome shotgun (WGS) entry which is preliminary data.</text>
</comment>
<dbReference type="PANTHER" id="PTHR32063">
    <property type="match status" value="1"/>
</dbReference>
<dbReference type="Gene3D" id="3.30.70.1320">
    <property type="entry name" value="Multidrug efflux transporter AcrB pore domain like"/>
    <property type="match status" value="1"/>
</dbReference>
<feature type="transmembrane region" description="Helical" evidence="1">
    <location>
        <begin position="361"/>
        <end position="381"/>
    </location>
</feature>
<dbReference type="Gene3D" id="3.30.70.1430">
    <property type="entry name" value="Multidrug efflux transporter AcrB pore domain"/>
    <property type="match status" value="2"/>
</dbReference>
<feature type="transmembrane region" description="Helical" evidence="1">
    <location>
        <begin position="577"/>
        <end position="595"/>
    </location>
</feature>
<evidence type="ECO:0000313" key="3">
    <source>
        <dbReference type="Proteomes" id="UP000315037"/>
    </source>
</evidence>
<dbReference type="PRINTS" id="PR00702">
    <property type="entry name" value="ACRIFLAVINRP"/>
</dbReference>
<organism evidence="2 3">
    <name type="scientific">Oecophyllibacter saccharovorans</name>
    <dbReference type="NCBI Taxonomy" id="2558360"/>
    <lineage>
        <taxon>Bacteria</taxon>
        <taxon>Pseudomonadati</taxon>
        <taxon>Pseudomonadota</taxon>
        <taxon>Alphaproteobacteria</taxon>
        <taxon>Acetobacterales</taxon>
        <taxon>Acetobacteraceae</taxon>
        <taxon>Oecophyllibacter</taxon>
    </lineage>
</organism>
<dbReference type="PANTHER" id="PTHR32063:SF8">
    <property type="entry name" value="CATION EFFLUX PROTEIN"/>
    <property type="match status" value="1"/>
</dbReference>
<accession>A0A506UL86</accession>